<keyword evidence="1" id="KW-0472">Membrane</keyword>
<feature type="transmembrane region" description="Helical" evidence="1">
    <location>
        <begin position="7"/>
        <end position="26"/>
    </location>
</feature>
<feature type="transmembrane region" description="Helical" evidence="1">
    <location>
        <begin position="101"/>
        <end position="123"/>
    </location>
</feature>
<accession>A0A4Y9R1R9</accession>
<comment type="caution">
    <text evidence="2">The sequence shown here is derived from an EMBL/GenBank/DDBJ whole genome shotgun (WGS) entry which is preliminary data.</text>
</comment>
<dbReference type="PANTHER" id="PTHR37309:SF1">
    <property type="entry name" value="SLR0284 PROTEIN"/>
    <property type="match status" value="1"/>
</dbReference>
<feature type="transmembrane region" description="Helical" evidence="1">
    <location>
        <begin position="38"/>
        <end position="59"/>
    </location>
</feature>
<protein>
    <submittedName>
        <fullName evidence="2">Phage holin family protein</fullName>
    </submittedName>
</protein>
<gene>
    <name evidence="2" type="ORF">E4M00_09840</name>
</gene>
<keyword evidence="3" id="KW-1185">Reference proteome</keyword>
<dbReference type="EMBL" id="SPQZ01000003">
    <property type="protein sequence ID" value="TFV98300.1"/>
    <property type="molecule type" value="Genomic_DNA"/>
</dbReference>
<dbReference type="PANTHER" id="PTHR37309">
    <property type="entry name" value="SLR0284 PROTEIN"/>
    <property type="match status" value="1"/>
</dbReference>
<dbReference type="AlphaFoldDB" id="A0A4Y9R1R9"/>
<name>A0A4Y9R1R9_9MICO</name>
<proteinExistence type="predicted"/>
<evidence type="ECO:0000313" key="3">
    <source>
        <dbReference type="Proteomes" id="UP000298127"/>
    </source>
</evidence>
<evidence type="ECO:0000256" key="1">
    <source>
        <dbReference type="SAM" id="Phobius"/>
    </source>
</evidence>
<evidence type="ECO:0000313" key="2">
    <source>
        <dbReference type="EMBL" id="TFV98300.1"/>
    </source>
</evidence>
<keyword evidence="1" id="KW-1133">Transmembrane helix</keyword>
<keyword evidence="1" id="KW-0812">Transmembrane</keyword>
<dbReference type="Proteomes" id="UP000298127">
    <property type="component" value="Unassembled WGS sequence"/>
</dbReference>
<dbReference type="RefSeq" id="WP_135120286.1">
    <property type="nucleotide sequence ID" value="NZ_SPQZ01000003.1"/>
</dbReference>
<sequence length="129" mass="13999">MAFLLRLIVNALALWLTTLIVYGGVHMTPYEDTAVGTVLTYLIIGLIFGLVNGIIGTFIRIVAFPLYILTLGLISLVVNALLLLLVSWISSLMGFGLTVDGFWWAVLGALVLSIIASILGIFIRPRHAD</sequence>
<dbReference type="Pfam" id="PF04020">
    <property type="entry name" value="Phage_holin_4_2"/>
    <property type="match status" value="1"/>
</dbReference>
<organism evidence="2 3">
    <name type="scientific">Orlajensenia leifsoniae</name>
    <dbReference type="NCBI Taxonomy" id="2561933"/>
    <lineage>
        <taxon>Bacteria</taxon>
        <taxon>Bacillati</taxon>
        <taxon>Actinomycetota</taxon>
        <taxon>Actinomycetes</taxon>
        <taxon>Micrococcales</taxon>
        <taxon>Microbacteriaceae</taxon>
        <taxon>Orlajensenia</taxon>
    </lineage>
</organism>
<dbReference type="InterPro" id="IPR007165">
    <property type="entry name" value="Phage_holin_4_2"/>
</dbReference>
<feature type="transmembrane region" description="Helical" evidence="1">
    <location>
        <begin position="66"/>
        <end position="89"/>
    </location>
</feature>
<reference evidence="2 3" key="1">
    <citation type="journal article" date="2018" name="J. Microbiol.">
        <title>Leifsonia flava sp. nov., a novel actinobacterium isolated from the rhizosphere of Aquilegia viridiflora.</title>
        <authorList>
            <person name="Cai Y."/>
            <person name="Tao W.Z."/>
            <person name="Ma Y.J."/>
            <person name="Cheng J."/>
            <person name="Zhang M.Y."/>
            <person name="Zhang Y.X."/>
        </authorList>
    </citation>
    <scope>NUCLEOTIDE SEQUENCE [LARGE SCALE GENOMIC DNA]</scope>
    <source>
        <strain evidence="2 3">SYP-B2174</strain>
    </source>
</reference>